<organism evidence="6 7">
    <name type="scientific">Candidatus Lachnoclostridium stercoripullorum</name>
    <dbReference type="NCBI Taxonomy" id="2838635"/>
    <lineage>
        <taxon>Bacteria</taxon>
        <taxon>Bacillati</taxon>
        <taxon>Bacillota</taxon>
        <taxon>Clostridia</taxon>
        <taxon>Lachnospirales</taxon>
        <taxon>Lachnospiraceae</taxon>
    </lineage>
</organism>
<sequence length="304" mass="34268">MDLKQLEYIIKIAEENNITRAAEKLYITQSALNQQLLRLERELGTPLFYRSRTNWHPTEAGQVYVENAKKILQIKHETYSIISDIAATKKGSLSVGLTPGRGIDMFTAVYPAFHQQYPDITVEPREMSVRSQQHEIAQGRLDIGFMTLRESDRTGDVYQVIGREEFVLAIPEGHPLGAMAAPAGEPLAVMDLARLKYEPFVFMYRESTSRRLTDAVFKEAGFAPSVLFETSSTATIANLVRSRICCGLIPLYYVRRQPEGIASFALDSHPAWDIAVSWRQGGYVSQAAREFIRLAAAYWTNTPE</sequence>
<keyword evidence="4" id="KW-0804">Transcription</keyword>
<dbReference type="GO" id="GO:0032993">
    <property type="term" value="C:protein-DNA complex"/>
    <property type="evidence" value="ECO:0007669"/>
    <property type="project" value="TreeGrafter"/>
</dbReference>
<evidence type="ECO:0000313" key="7">
    <source>
        <dbReference type="Proteomes" id="UP000886780"/>
    </source>
</evidence>
<evidence type="ECO:0000313" key="6">
    <source>
        <dbReference type="EMBL" id="HIX52954.1"/>
    </source>
</evidence>
<dbReference type="AlphaFoldDB" id="A0A9D1W5W8"/>
<dbReference type="Proteomes" id="UP000886780">
    <property type="component" value="Unassembled WGS sequence"/>
</dbReference>
<evidence type="ECO:0000256" key="3">
    <source>
        <dbReference type="ARBA" id="ARBA00023125"/>
    </source>
</evidence>
<proteinExistence type="inferred from homology"/>
<dbReference type="InterPro" id="IPR036388">
    <property type="entry name" value="WH-like_DNA-bd_sf"/>
</dbReference>
<comment type="caution">
    <text evidence="6">The sequence shown here is derived from an EMBL/GenBank/DDBJ whole genome shotgun (WGS) entry which is preliminary data.</text>
</comment>
<feature type="domain" description="HTH lysR-type" evidence="5">
    <location>
        <begin position="1"/>
        <end position="58"/>
    </location>
</feature>
<dbReference type="Pfam" id="PF00126">
    <property type="entry name" value="HTH_1"/>
    <property type="match status" value="1"/>
</dbReference>
<dbReference type="PRINTS" id="PR00039">
    <property type="entry name" value="HTHLYSR"/>
</dbReference>
<dbReference type="InterPro" id="IPR036390">
    <property type="entry name" value="WH_DNA-bd_sf"/>
</dbReference>
<dbReference type="InterPro" id="IPR005119">
    <property type="entry name" value="LysR_subst-bd"/>
</dbReference>
<accession>A0A9D1W5W8</accession>
<reference evidence="6" key="2">
    <citation type="submission" date="2021-04" db="EMBL/GenBank/DDBJ databases">
        <authorList>
            <person name="Gilroy R."/>
        </authorList>
    </citation>
    <scope>NUCLEOTIDE SEQUENCE</scope>
    <source>
        <strain evidence="6">ChiGjej4B4-12881</strain>
    </source>
</reference>
<dbReference type="SUPFAM" id="SSF53850">
    <property type="entry name" value="Periplasmic binding protein-like II"/>
    <property type="match status" value="1"/>
</dbReference>
<dbReference type="PANTHER" id="PTHR30346:SF28">
    <property type="entry name" value="HTH-TYPE TRANSCRIPTIONAL REGULATOR CYNR"/>
    <property type="match status" value="1"/>
</dbReference>
<comment type="similarity">
    <text evidence="1">Belongs to the LysR transcriptional regulatory family.</text>
</comment>
<dbReference type="Gene3D" id="3.40.190.290">
    <property type="match status" value="1"/>
</dbReference>
<dbReference type="Gene3D" id="1.10.10.10">
    <property type="entry name" value="Winged helix-like DNA-binding domain superfamily/Winged helix DNA-binding domain"/>
    <property type="match status" value="1"/>
</dbReference>
<dbReference type="PROSITE" id="PS50931">
    <property type="entry name" value="HTH_LYSR"/>
    <property type="match status" value="1"/>
</dbReference>
<evidence type="ECO:0000256" key="1">
    <source>
        <dbReference type="ARBA" id="ARBA00009437"/>
    </source>
</evidence>
<keyword evidence="3" id="KW-0238">DNA-binding</keyword>
<dbReference type="CDD" id="cd05466">
    <property type="entry name" value="PBP2_LTTR_substrate"/>
    <property type="match status" value="1"/>
</dbReference>
<dbReference type="GO" id="GO:0003700">
    <property type="term" value="F:DNA-binding transcription factor activity"/>
    <property type="evidence" value="ECO:0007669"/>
    <property type="project" value="InterPro"/>
</dbReference>
<dbReference type="SUPFAM" id="SSF46785">
    <property type="entry name" value="Winged helix' DNA-binding domain"/>
    <property type="match status" value="1"/>
</dbReference>
<keyword evidence="2" id="KW-0805">Transcription regulation</keyword>
<evidence type="ECO:0000256" key="4">
    <source>
        <dbReference type="ARBA" id="ARBA00023163"/>
    </source>
</evidence>
<name>A0A9D1W5W8_9FIRM</name>
<dbReference type="FunFam" id="1.10.10.10:FF:000001">
    <property type="entry name" value="LysR family transcriptional regulator"/>
    <property type="match status" value="1"/>
</dbReference>
<dbReference type="EMBL" id="DXEU01000164">
    <property type="protein sequence ID" value="HIX52954.1"/>
    <property type="molecule type" value="Genomic_DNA"/>
</dbReference>
<dbReference type="PANTHER" id="PTHR30346">
    <property type="entry name" value="TRANSCRIPTIONAL DUAL REGULATOR HCAR-RELATED"/>
    <property type="match status" value="1"/>
</dbReference>
<evidence type="ECO:0000256" key="2">
    <source>
        <dbReference type="ARBA" id="ARBA00023015"/>
    </source>
</evidence>
<gene>
    <name evidence="6" type="ORF">IAA28_09140</name>
</gene>
<dbReference type="InterPro" id="IPR000847">
    <property type="entry name" value="LysR_HTH_N"/>
</dbReference>
<reference evidence="6" key="1">
    <citation type="journal article" date="2021" name="PeerJ">
        <title>Extensive microbial diversity within the chicken gut microbiome revealed by metagenomics and culture.</title>
        <authorList>
            <person name="Gilroy R."/>
            <person name="Ravi A."/>
            <person name="Getino M."/>
            <person name="Pursley I."/>
            <person name="Horton D.L."/>
            <person name="Alikhan N.F."/>
            <person name="Baker D."/>
            <person name="Gharbi K."/>
            <person name="Hall N."/>
            <person name="Watson M."/>
            <person name="Adriaenssens E.M."/>
            <person name="Foster-Nyarko E."/>
            <person name="Jarju S."/>
            <person name="Secka A."/>
            <person name="Antonio M."/>
            <person name="Oren A."/>
            <person name="Chaudhuri R.R."/>
            <person name="La Ragione R."/>
            <person name="Hildebrand F."/>
            <person name="Pallen M.J."/>
        </authorList>
    </citation>
    <scope>NUCLEOTIDE SEQUENCE</scope>
    <source>
        <strain evidence="6">ChiGjej4B4-12881</strain>
    </source>
</reference>
<protein>
    <submittedName>
        <fullName evidence="6">LysR family transcriptional regulator</fullName>
    </submittedName>
</protein>
<dbReference type="GO" id="GO:0003677">
    <property type="term" value="F:DNA binding"/>
    <property type="evidence" value="ECO:0007669"/>
    <property type="project" value="UniProtKB-KW"/>
</dbReference>
<dbReference type="Pfam" id="PF03466">
    <property type="entry name" value="LysR_substrate"/>
    <property type="match status" value="1"/>
</dbReference>
<evidence type="ECO:0000259" key="5">
    <source>
        <dbReference type="PROSITE" id="PS50931"/>
    </source>
</evidence>